<dbReference type="AlphaFoldDB" id="A0A0W1AN36"/>
<organism evidence="1 2">
    <name type="scientific">Legionella waltersii</name>
    <dbReference type="NCBI Taxonomy" id="66969"/>
    <lineage>
        <taxon>Bacteria</taxon>
        <taxon>Pseudomonadati</taxon>
        <taxon>Pseudomonadota</taxon>
        <taxon>Gammaproteobacteria</taxon>
        <taxon>Legionellales</taxon>
        <taxon>Legionellaceae</taxon>
        <taxon>Legionella</taxon>
    </lineage>
</organism>
<dbReference type="Proteomes" id="UP000054729">
    <property type="component" value="Unassembled WGS sequence"/>
</dbReference>
<dbReference type="PATRIC" id="fig|66969.6.peg.561"/>
<accession>A0A0W1AN36</accession>
<reference evidence="1 2" key="1">
    <citation type="submission" date="2015-11" db="EMBL/GenBank/DDBJ databases">
        <title>Genomic analysis of 38 Legionella species identifies large and diverse effector repertoires.</title>
        <authorList>
            <person name="Burstein D."/>
            <person name="Amaro F."/>
            <person name="Zusman T."/>
            <person name="Lifshitz Z."/>
            <person name="Cohen O."/>
            <person name="Gilbert J.A."/>
            <person name="Pupko T."/>
            <person name="Shuman H.A."/>
            <person name="Segal G."/>
        </authorList>
    </citation>
    <scope>NUCLEOTIDE SEQUENCE [LARGE SCALE GENOMIC DNA]</scope>
    <source>
        <strain evidence="1 2">ATCC 51914</strain>
    </source>
</reference>
<dbReference type="EMBL" id="LNZB01000009">
    <property type="protein sequence ID" value="KTD82595.1"/>
    <property type="molecule type" value="Genomic_DNA"/>
</dbReference>
<evidence type="ECO:0000313" key="1">
    <source>
        <dbReference type="EMBL" id="KTD82595.1"/>
    </source>
</evidence>
<gene>
    <name evidence="1" type="ORF">Lwal_0524</name>
</gene>
<evidence type="ECO:0000313" key="2">
    <source>
        <dbReference type="Proteomes" id="UP000054729"/>
    </source>
</evidence>
<name>A0A0W1AN36_9GAMM</name>
<protein>
    <submittedName>
        <fullName evidence="1">Uncharacterized protein</fullName>
    </submittedName>
</protein>
<keyword evidence="2" id="KW-1185">Reference proteome</keyword>
<proteinExistence type="predicted"/>
<comment type="caution">
    <text evidence="1">The sequence shown here is derived from an EMBL/GenBank/DDBJ whole genome shotgun (WGS) entry which is preliminary data.</text>
</comment>
<sequence>MYPLSKGKSSPKTRHDLYELLQKHSINALRYKKNKVENNYQREVSLLSHYCALLINTYKENPISIITVIESAMNASHAMELKAIDDELQLLFNRRKALPANNAYCEREIADLTFKISDLELKKSTPITDVTEGIIFDALDRAFKNDGAKIPVGFNLYDYQKSSMRLFP</sequence>
<dbReference type="STRING" id="66969.Lwal_0524"/>